<dbReference type="EMBL" id="BAAANE010000002">
    <property type="protein sequence ID" value="GAA1622014.1"/>
    <property type="molecule type" value="Genomic_DNA"/>
</dbReference>
<proteinExistence type="predicted"/>
<evidence type="ECO:0008006" key="3">
    <source>
        <dbReference type="Google" id="ProtNLM"/>
    </source>
</evidence>
<protein>
    <recommendedName>
        <fullName evidence="3">Secreted protein</fullName>
    </recommendedName>
</protein>
<sequence>MSTAAPLTVTVFAAVLGVGLELGVGLALDVGLELGVDFGVLRGVGEVDGFGLVELASPDGEPAGWSTTPAAAADVVPPDCSLARTLNPTTMRLTADIAAATRRLIGVPRRCRSPREPLLMQLLGR</sequence>
<accession>A0ABN2EYG2</accession>
<evidence type="ECO:0000313" key="1">
    <source>
        <dbReference type="EMBL" id="GAA1622014.1"/>
    </source>
</evidence>
<dbReference type="Proteomes" id="UP001501319">
    <property type="component" value="Unassembled WGS sequence"/>
</dbReference>
<reference evidence="1 2" key="1">
    <citation type="journal article" date="2019" name="Int. J. Syst. Evol. Microbiol.">
        <title>The Global Catalogue of Microorganisms (GCM) 10K type strain sequencing project: providing services to taxonomists for standard genome sequencing and annotation.</title>
        <authorList>
            <consortium name="The Broad Institute Genomics Platform"/>
            <consortium name="The Broad Institute Genome Sequencing Center for Infectious Disease"/>
            <person name="Wu L."/>
            <person name="Ma J."/>
        </authorList>
    </citation>
    <scope>NUCLEOTIDE SEQUENCE [LARGE SCALE GENOMIC DNA]</scope>
    <source>
        <strain evidence="1 2">JCM 14306</strain>
    </source>
</reference>
<keyword evidence="2" id="KW-1185">Reference proteome</keyword>
<evidence type="ECO:0000313" key="2">
    <source>
        <dbReference type="Proteomes" id="UP001501319"/>
    </source>
</evidence>
<name>A0ABN2EYG2_9ACTN</name>
<gene>
    <name evidence="1" type="ORF">GCM10009744_06540</name>
</gene>
<comment type="caution">
    <text evidence="1">The sequence shown here is derived from an EMBL/GenBank/DDBJ whole genome shotgun (WGS) entry which is preliminary data.</text>
</comment>
<organism evidence="1 2">
    <name type="scientific">Kribbella alba</name>
    <dbReference type="NCBI Taxonomy" id="190197"/>
    <lineage>
        <taxon>Bacteria</taxon>
        <taxon>Bacillati</taxon>
        <taxon>Actinomycetota</taxon>
        <taxon>Actinomycetes</taxon>
        <taxon>Propionibacteriales</taxon>
        <taxon>Kribbellaceae</taxon>
        <taxon>Kribbella</taxon>
    </lineage>
</organism>